<evidence type="ECO:0000313" key="2">
    <source>
        <dbReference type="EMBL" id="QXB18475.1"/>
    </source>
</evidence>
<proteinExistence type="predicted"/>
<gene>
    <name evidence="2" type="ORF">I6L55_11610</name>
</gene>
<sequence>MTKTQQQRTRAQLVLDTGEKFTGFVFGAAPEGDIEGDLKSIIDMFGYEREMCSADNDGKILVFATPHIGNVGWTGEGAGEERTAITAKAVVIRDLARIASNQEAKHSLEEEMKAQGITGIWGVDTRRLVRHVSQAQHEGKSVRVQVIVEKQEA</sequence>
<evidence type="ECO:0000313" key="3">
    <source>
        <dbReference type="Proteomes" id="UP000683520"/>
    </source>
</evidence>
<accession>A0ABX8KW52</accession>
<feature type="domain" description="Carbamoyl-phosphate synthase small subunit N-terminal" evidence="1">
    <location>
        <begin position="9"/>
        <end position="147"/>
    </location>
</feature>
<dbReference type="Pfam" id="PF00988">
    <property type="entry name" value="CPSase_sm_chain"/>
    <property type="match status" value="1"/>
</dbReference>
<dbReference type="EMBL" id="CP077302">
    <property type="protein sequence ID" value="QXB18475.1"/>
    <property type="molecule type" value="Genomic_DNA"/>
</dbReference>
<protein>
    <recommendedName>
        <fullName evidence="1">Carbamoyl-phosphate synthase small subunit N-terminal domain-containing protein</fullName>
    </recommendedName>
</protein>
<dbReference type="GeneID" id="92750836"/>
<reference evidence="2 3" key="1">
    <citation type="submission" date="2021-06" db="EMBL/GenBank/DDBJ databases">
        <title>FDA dAtabase for Regulatory Grade micrObial Sequences (FDA-ARGOS): Supporting development and validation of Infectious Disease Dx tests.</title>
        <authorList>
            <person name="Sproer C."/>
            <person name="Gronow S."/>
            <person name="Severitt S."/>
            <person name="Schroder I."/>
            <person name="Tallon L."/>
            <person name="Sadzewicz L."/>
            <person name="Zhao X."/>
            <person name="Boylan J."/>
            <person name="Ott S."/>
            <person name="Bowen H."/>
            <person name="Vavikolanu K."/>
            <person name="Mehta A."/>
            <person name="Aluvathingal J."/>
            <person name="Nadendla S."/>
            <person name="Lowell S."/>
            <person name="Myers T."/>
            <person name="Yan Y."/>
        </authorList>
    </citation>
    <scope>NUCLEOTIDE SEQUENCE [LARGE SCALE GENOMIC DNA]</scope>
    <source>
        <strain evidence="2 3">FDAARGOS 1425</strain>
    </source>
</reference>
<dbReference type="SMART" id="SM01097">
    <property type="entry name" value="CPSase_sm_chain"/>
    <property type="match status" value="1"/>
</dbReference>
<dbReference type="SUPFAM" id="SSF52021">
    <property type="entry name" value="Carbamoyl phosphate synthetase, small subunit N-terminal domain"/>
    <property type="match status" value="1"/>
</dbReference>
<dbReference type="Proteomes" id="UP000683520">
    <property type="component" value="Chromosome"/>
</dbReference>
<keyword evidence="3" id="KW-1185">Reference proteome</keyword>
<evidence type="ECO:0000259" key="1">
    <source>
        <dbReference type="SMART" id="SM01097"/>
    </source>
</evidence>
<dbReference type="RefSeq" id="WP_070816216.1">
    <property type="nucleotide sequence ID" value="NZ_CP047198.1"/>
</dbReference>
<dbReference type="Gene3D" id="3.50.30.20">
    <property type="entry name" value="Carbamoyl-phosphate synthase small subunit, N-terminal domain"/>
    <property type="match status" value="1"/>
</dbReference>
<organism evidence="2 3">
    <name type="scientific">Corynebacterium coyleae</name>
    <dbReference type="NCBI Taxonomy" id="53374"/>
    <lineage>
        <taxon>Bacteria</taxon>
        <taxon>Bacillati</taxon>
        <taxon>Actinomycetota</taxon>
        <taxon>Actinomycetes</taxon>
        <taxon>Mycobacteriales</taxon>
        <taxon>Corynebacteriaceae</taxon>
        <taxon>Corynebacterium</taxon>
    </lineage>
</organism>
<dbReference type="InterPro" id="IPR036480">
    <property type="entry name" value="CarbP_synth_ssu_N_sf"/>
</dbReference>
<name>A0ABX8KW52_9CORY</name>
<dbReference type="InterPro" id="IPR002474">
    <property type="entry name" value="CarbamoylP_synth_ssu_N"/>
</dbReference>